<protein>
    <submittedName>
        <fullName evidence="3">Alpha/beta hydrolase fold protein</fullName>
    </submittedName>
</protein>
<sequence>MLKELPVNGAILTVEDVGMGHAIIFLHAGVADRRMWDPPFEWLSASFRVIRWDARGFGDTPHVPGPFSYAADVLAVMDGLGVQTATLIGCSMGGSTAIRVALTEPDRVARLVLVGSGLHGFERPDLLPPIVSEMQAAVEAQDWDRFLGLEEKFWIIGMNRDESQVEPTFLALCRDMQRKALQP</sequence>
<dbReference type="GO" id="GO:0016787">
    <property type="term" value="F:hydrolase activity"/>
    <property type="evidence" value="ECO:0007669"/>
    <property type="project" value="UniProtKB-KW"/>
</dbReference>
<dbReference type="InterPro" id="IPR050266">
    <property type="entry name" value="AB_hydrolase_sf"/>
</dbReference>
<dbReference type="SUPFAM" id="SSF53474">
    <property type="entry name" value="alpha/beta-Hydrolases"/>
    <property type="match status" value="1"/>
</dbReference>
<dbReference type="PANTHER" id="PTHR43798">
    <property type="entry name" value="MONOACYLGLYCEROL LIPASE"/>
    <property type="match status" value="1"/>
</dbReference>
<feature type="non-terminal residue" evidence="3">
    <location>
        <position position="183"/>
    </location>
</feature>
<dbReference type="AlphaFoldDB" id="T0YVV8"/>
<dbReference type="Pfam" id="PF00561">
    <property type="entry name" value="Abhydrolase_1"/>
    <property type="match status" value="1"/>
</dbReference>
<evidence type="ECO:0000256" key="1">
    <source>
        <dbReference type="ARBA" id="ARBA00022801"/>
    </source>
</evidence>
<reference evidence="3" key="1">
    <citation type="submission" date="2013-08" db="EMBL/GenBank/DDBJ databases">
        <authorList>
            <person name="Mendez C."/>
            <person name="Richter M."/>
            <person name="Ferrer M."/>
            <person name="Sanchez J."/>
        </authorList>
    </citation>
    <scope>NUCLEOTIDE SEQUENCE</scope>
</reference>
<evidence type="ECO:0000313" key="3">
    <source>
        <dbReference type="EMBL" id="EQD36072.1"/>
    </source>
</evidence>
<dbReference type="InterPro" id="IPR000073">
    <property type="entry name" value="AB_hydrolase_1"/>
</dbReference>
<dbReference type="PANTHER" id="PTHR43798:SF31">
    <property type="entry name" value="AB HYDROLASE SUPERFAMILY PROTEIN YCLE"/>
    <property type="match status" value="1"/>
</dbReference>
<dbReference type="InterPro" id="IPR029058">
    <property type="entry name" value="AB_hydrolase_fold"/>
</dbReference>
<keyword evidence="1 3" id="KW-0378">Hydrolase</keyword>
<comment type="caution">
    <text evidence="3">The sequence shown here is derived from an EMBL/GenBank/DDBJ whole genome shotgun (WGS) entry which is preliminary data.</text>
</comment>
<evidence type="ECO:0000259" key="2">
    <source>
        <dbReference type="Pfam" id="PF00561"/>
    </source>
</evidence>
<accession>T0YVV8</accession>
<reference evidence="3" key="2">
    <citation type="journal article" date="2014" name="ISME J.">
        <title>Microbial stratification in low pH oxic and suboxic macroscopic growths along an acid mine drainage.</title>
        <authorList>
            <person name="Mendez-Garcia C."/>
            <person name="Mesa V."/>
            <person name="Sprenger R.R."/>
            <person name="Richter M."/>
            <person name="Diez M.S."/>
            <person name="Solano J."/>
            <person name="Bargiela R."/>
            <person name="Golyshina O.V."/>
            <person name="Manteca A."/>
            <person name="Ramos J.L."/>
            <person name="Gallego J.R."/>
            <person name="Llorente I."/>
            <person name="Martins Dos Santos V.A."/>
            <person name="Jensen O.N."/>
            <person name="Pelaez A.I."/>
            <person name="Sanchez J."/>
            <person name="Ferrer M."/>
        </authorList>
    </citation>
    <scope>NUCLEOTIDE SEQUENCE</scope>
</reference>
<gene>
    <name evidence="3" type="ORF">B1A_18012</name>
</gene>
<dbReference type="GO" id="GO:0016020">
    <property type="term" value="C:membrane"/>
    <property type="evidence" value="ECO:0007669"/>
    <property type="project" value="TreeGrafter"/>
</dbReference>
<dbReference type="Gene3D" id="3.40.50.1820">
    <property type="entry name" value="alpha/beta hydrolase"/>
    <property type="match status" value="1"/>
</dbReference>
<proteinExistence type="predicted"/>
<dbReference type="EMBL" id="AUZX01013268">
    <property type="protein sequence ID" value="EQD36072.1"/>
    <property type="molecule type" value="Genomic_DNA"/>
</dbReference>
<name>T0YVV8_9ZZZZ</name>
<organism evidence="3">
    <name type="scientific">mine drainage metagenome</name>
    <dbReference type="NCBI Taxonomy" id="410659"/>
    <lineage>
        <taxon>unclassified sequences</taxon>
        <taxon>metagenomes</taxon>
        <taxon>ecological metagenomes</taxon>
    </lineage>
</organism>
<feature type="domain" description="AB hydrolase-1" evidence="2">
    <location>
        <begin position="22"/>
        <end position="122"/>
    </location>
</feature>
<dbReference type="PRINTS" id="PR00111">
    <property type="entry name" value="ABHYDROLASE"/>
</dbReference>